<dbReference type="RefSeq" id="WP_381330433.1">
    <property type="nucleotide sequence ID" value="NZ_JBHTMM010000089.1"/>
</dbReference>
<evidence type="ECO:0000313" key="3">
    <source>
        <dbReference type="Proteomes" id="UP001597058"/>
    </source>
</evidence>
<dbReference type="PANTHER" id="PTHR33055:SF16">
    <property type="entry name" value="TRANSPOSASE FOR INSERTION SEQUENCE ELEMENT IS1547"/>
    <property type="match status" value="1"/>
</dbReference>
<gene>
    <name evidence="2" type="ORF">ACFQ5X_38930</name>
</gene>
<dbReference type="Proteomes" id="UP001597058">
    <property type="component" value="Unassembled WGS sequence"/>
</dbReference>
<evidence type="ECO:0000313" key="2">
    <source>
        <dbReference type="EMBL" id="MFD1311763.1"/>
    </source>
</evidence>
<comment type="caution">
    <text evidence="2">The sequence shown here is derived from an EMBL/GenBank/DDBJ whole genome shotgun (WGS) entry which is preliminary data.</text>
</comment>
<dbReference type="InterPro" id="IPR047650">
    <property type="entry name" value="Transpos_IS110"/>
</dbReference>
<dbReference type="PANTHER" id="PTHR33055">
    <property type="entry name" value="TRANSPOSASE FOR INSERTION SEQUENCE ELEMENT IS1111A"/>
    <property type="match status" value="1"/>
</dbReference>
<name>A0ABW3XRI3_9ACTN</name>
<protein>
    <submittedName>
        <fullName evidence="2">Transposase</fullName>
    </submittedName>
</protein>
<dbReference type="EMBL" id="JBHTMM010000089">
    <property type="protein sequence ID" value="MFD1311763.1"/>
    <property type="molecule type" value="Genomic_DNA"/>
</dbReference>
<feature type="domain" description="Transposase IS116/IS110/IS902 C-terminal" evidence="1">
    <location>
        <begin position="1"/>
        <end position="83"/>
    </location>
</feature>
<keyword evidence="3" id="KW-1185">Reference proteome</keyword>
<dbReference type="InterPro" id="IPR003346">
    <property type="entry name" value="Transposase_20"/>
</dbReference>
<dbReference type="Pfam" id="PF02371">
    <property type="entry name" value="Transposase_20"/>
    <property type="match status" value="1"/>
</dbReference>
<organism evidence="2 3">
    <name type="scientific">Streptomyces kaempferi</name>
    <dbReference type="NCBI Taxonomy" id="333725"/>
    <lineage>
        <taxon>Bacteria</taxon>
        <taxon>Bacillati</taxon>
        <taxon>Actinomycetota</taxon>
        <taxon>Actinomycetes</taxon>
        <taxon>Kitasatosporales</taxon>
        <taxon>Streptomycetaceae</taxon>
        <taxon>Streptomyces</taxon>
    </lineage>
</organism>
<evidence type="ECO:0000259" key="1">
    <source>
        <dbReference type="Pfam" id="PF02371"/>
    </source>
</evidence>
<reference evidence="3" key="1">
    <citation type="journal article" date="2019" name="Int. J. Syst. Evol. Microbiol.">
        <title>The Global Catalogue of Microorganisms (GCM) 10K type strain sequencing project: providing services to taxonomists for standard genome sequencing and annotation.</title>
        <authorList>
            <consortium name="The Broad Institute Genomics Platform"/>
            <consortium name="The Broad Institute Genome Sequencing Center for Infectious Disease"/>
            <person name="Wu L."/>
            <person name="Ma J."/>
        </authorList>
    </citation>
    <scope>NUCLEOTIDE SEQUENCE [LARGE SCALE GENOMIC DNA]</scope>
    <source>
        <strain evidence="3">CGMCC 4.7020</strain>
    </source>
</reference>
<sequence>MQTPGIGPVLAARLIARVGRASRFPTAAAFANYTGTAPVEIASADKSRHRLSRSGDRQLNSVLHTIAVVQIRMPNSPGHAYYQRKVSEGKTSKEAKRCLKRRLADHIWKVMLADERRAQSPAATP</sequence>
<accession>A0ABW3XRI3</accession>
<proteinExistence type="predicted"/>